<feature type="compositionally biased region" description="Gly residues" evidence="1">
    <location>
        <begin position="822"/>
        <end position="832"/>
    </location>
</feature>
<feature type="transmembrane region" description="Helical" evidence="2">
    <location>
        <begin position="97"/>
        <end position="115"/>
    </location>
</feature>
<dbReference type="Proteomes" id="UP000235363">
    <property type="component" value="Unassembled WGS sequence"/>
</dbReference>
<feature type="compositionally biased region" description="Gly residues" evidence="1">
    <location>
        <begin position="396"/>
        <end position="406"/>
    </location>
</feature>
<evidence type="ECO:0000259" key="3">
    <source>
        <dbReference type="Pfam" id="PF11847"/>
    </source>
</evidence>
<proteinExistence type="predicted"/>
<feature type="region of interest" description="Disordered" evidence="1">
    <location>
        <begin position="718"/>
        <end position="754"/>
    </location>
</feature>
<protein>
    <submittedName>
        <fullName evidence="4">DUF3367 domain-containing protein</fullName>
    </submittedName>
</protein>
<dbReference type="GO" id="GO:0016740">
    <property type="term" value="F:transferase activity"/>
    <property type="evidence" value="ECO:0007669"/>
    <property type="project" value="InterPro"/>
</dbReference>
<feature type="region of interest" description="Disordered" evidence="1">
    <location>
        <begin position="803"/>
        <end position="839"/>
    </location>
</feature>
<organism evidence="4 5">
    <name type="scientific">Corynebacterium xerosis</name>
    <dbReference type="NCBI Taxonomy" id="1725"/>
    <lineage>
        <taxon>Bacteria</taxon>
        <taxon>Bacillati</taxon>
        <taxon>Actinomycetota</taxon>
        <taxon>Actinomycetes</taxon>
        <taxon>Mycobacteriales</taxon>
        <taxon>Corynebacteriaceae</taxon>
        <taxon>Corynebacterium</taxon>
    </lineage>
</organism>
<feature type="compositionally biased region" description="Basic and acidic residues" evidence="1">
    <location>
        <begin position="408"/>
        <end position="418"/>
    </location>
</feature>
<evidence type="ECO:0000313" key="4">
    <source>
        <dbReference type="EMBL" id="PMC61834.1"/>
    </source>
</evidence>
<feature type="transmembrane region" description="Helical" evidence="2">
    <location>
        <begin position="1066"/>
        <end position="1087"/>
    </location>
</feature>
<evidence type="ECO:0000256" key="1">
    <source>
        <dbReference type="SAM" id="MobiDB-lite"/>
    </source>
</evidence>
<dbReference type="InterPro" id="IPR021798">
    <property type="entry name" value="AftD_N"/>
</dbReference>
<feature type="region of interest" description="Disordered" evidence="1">
    <location>
        <begin position="393"/>
        <end position="418"/>
    </location>
</feature>
<sequence length="1224" mass="127804">MPTTDQRTPTRALVGWWALLCLLAFVQAPGRTVADTKHDLTADPAGFLERSLSMWSEVMPLGQLQNQAYGYLFPQGAFFALFDLLPDAIWADWLTQGLWWSLLLCLAFTGFYRVAEVAGIGTRPSRILAALLYALSPRILTTLGAISSEAWPVALAPWILLPLLAVARRPDAVGWKFAARAVLLSGLAVLCTGAVNAVGTAAACVPAALVLVFAGFSGPRRKRAWAMFAGWLAACAAASMWWIVPLLMLGSYSPPFTDYIESSGVTTRWLNLGEALRGATSWAPFVSLERVGGNALVSEPVLILATMAVAAIGLVGLAMGSMPGRRGWMLMALVGLAAMAAWTDPFAPLGEWGRSLLDGPLAPLRNLHKMDPALRLPLMLGVAHATALLPWPGSGRKSGSGQGSDGGADAKTDEAEQAEKQLLREKWLHPEKDRSAVVAMLVLVVAAGATAPAWSARLAPTGAYEEVPSHWTEAADWLNANAGGARTLVAPSVPFADMDWGFTRDEPLQPLTEVPWVVRDAVPLVPPEAIRGLDGVQDQLGRGESVDSLAATLRNQGIGYVLVRSDLRPFNRGTSLSDLRATLQESPGLTRVAEFAHGGKDAPKGAVSGKPDAAVTIWAVDGGADALAPRMVEASSVPLVSGGPEVLPRLDEIDRDAPVRMLHGEAAGTVTDTPTRRGRNYGEVRGAVSGILDPDEDTGVTNEVPDYPVAGIAQTQTATGRGSLEASSSAAEPYNVGGARPEHSINALVDGDPTTWWEPRAGTGGQAEWVEIVPDEALEGGRLTLTAAVVPAQVQIRAGGASTSKWLTPGEPMSMPLPRGGSSSGADGGDGNGTDAEEAEAARTIRITATNAPAGFALAELELENAAGEDATPIRLPVVPDASPLVQRWAFGQEIAEDRMRRAFTVAAPVTVTVDSATCRTGLRDSWTELDGEPVACGDAVDLEPGMHEVDSHARWVSLSGDAYATPTREQQAPEVVADFAAPDADSGSGSDAATAIGSGTIAAADADRILYRPVSVNPGQVADLDGRELEPVTVNGWQQGWLIPAGASGTFTIDFPAAATWRTGIIAGGALAALFALVAVVIGFAWRRPRPTDPALASAAADIASVDPTTAPDLHRNTTAIAGFVVAWLVAGLPGAAVAAVLAVVGVNLVRRFGAETIRRQAIAATAILAGIAGILLARDAWPGADYAGFDWPLQLAATGAVVLASFAQTLPNQRRAGSSTSA</sequence>
<keyword evidence="2" id="KW-0812">Transmembrane</keyword>
<feature type="domain" description="Alpha-(1-&gt;3)-arabinofuranosyltransferase N-terminal GT-C" evidence="3">
    <location>
        <begin position="20"/>
        <end position="703"/>
    </location>
</feature>
<comment type="caution">
    <text evidence="4">The sequence shown here is derived from an EMBL/GenBank/DDBJ whole genome shotgun (WGS) entry which is preliminary data.</text>
</comment>
<feature type="transmembrane region" description="Helical" evidence="2">
    <location>
        <begin position="327"/>
        <end position="343"/>
    </location>
</feature>
<feature type="transmembrane region" description="Helical" evidence="2">
    <location>
        <begin position="225"/>
        <end position="244"/>
    </location>
</feature>
<evidence type="ECO:0000256" key="2">
    <source>
        <dbReference type="SAM" id="Phobius"/>
    </source>
</evidence>
<dbReference type="EMBL" id="PNHF01000020">
    <property type="protein sequence ID" value="PMC61834.1"/>
    <property type="molecule type" value="Genomic_DNA"/>
</dbReference>
<keyword evidence="2" id="KW-0472">Membrane</keyword>
<feature type="transmembrane region" description="Helical" evidence="2">
    <location>
        <begin position="127"/>
        <end position="143"/>
    </location>
</feature>
<gene>
    <name evidence="4" type="ORF">CJ204_08970</name>
</gene>
<dbReference type="Pfam" id="PF11847">
    <property type="entry name" value="GT-C_AftD"/>
    <property type="match status" value="1"/>
</dbReference>
<evidence type="ECO:0000313" key="5">
    <source>
        <dbReference type="Proteomes" id="UP000235363"/>
    </source>
</evidence>
<feature type="transmembrane region" description="Helical" evidence="2">
    <location>
        <begin position="1163"/>
        <end position="1183"/>
    </location>
</feature>
<accession>A0A2N6SXM3</accession>
<dbReference type="RefSeq" id="WP_102213593.1">
    <property type="nucleotide sequence ID" value="NZ_PNHF01000020.1"/>
</dbReference>
<name>A0A2N6SXM3_9CORY</name>
<reference evidence="4 5" key="1">
    <citation type="submission" date="2017-09" db="EMBL/GenBank/DDBJ databases">
        <title>Bacterial strain isolated from the female urinary microbiota.</title>
        <authorList>
            <person name="Thomas-White K."/>
            <person name="Kumar N."/>
            <person name="Forster S."/>
            <person name="Putonti C."/>
            <person name="Lawley T."/>
            <person name="Wolfe A.J."/>
        </authorList>
    </citation>
    <scope>NUCLEOTIDE SEQUENCE [LARGE SCALE GENOMIC DNA]</scope>
    <source>
        <strain evidence="4 5">UMB0908</strain>
    </source>
</reference>
<feature type="compositionally biased region" description="Polar residues" evidence="1">
    <location>
        <begin position="718"/>
        <end position="730"/>
    </location>
</feature>
<keyword evidence="2" id="KW-1133">Transmembrane helix</keyword>
<feature type="transmembrane region" description="Helical" evidence="2">
    <location>
        <begin position="301"/>
        <end position="320"/>
    </location>
</feature>
<feature type="transmembrane region" description="Helical" evidence="2">
    <location>
        <begin position="187"/>
        <end position="213"/>
    </location>
</feature>
<feature type="transmembrane region" description="Helical" evidence="2">
    <location>
        <begin position="1122"/>
        <end position="1151"/>
    </location>
</feature>
<dbReference type="AlphaFoldDB" id="A0A2N6SXM3"/>